<organism evidence="9 10">
    <name type="scientific">Acetatifactor muris</name>
    <dbReference type="NCBI Taxonomy" id="879566"/>
    <lineage>
        <taxon>Bacteria</taxon>
        <taxon>Bacillati</taxon>
        <taxon>Bacillota</taxon>
        <taxon>Clostridia</taxon>
        <taxon>Lachnospirales</taxon>
        <taxon>Lachnospiraceae</taxon>
        <taxon>Acetatifactor</taxon>
    </lineage>
</organism>
<gene>
    <name evidence="9" type="primary">epsF</name>
    <name evidence="9" type="ORF">AMURIS_00059</name>
</gene>
<dbReference type="Gene3D" id="1.20.81.30">
    <property type="entry name" value="Type II secretion system (T2SS), domain F"/>
    <property type="match status" value="2"/>
</dbReference>
<feature type="domain" description="Type II secretion system protein GspF" evidence="8">
    <location>
        <begin position="216"/>
        <end position="338"/>
    </location>
</feature>
<sequence length="347" mass="37694">MRQKKLDSLGVSAFCESMAMMVRSGIQMDEAVALLQSGREQGGVLERGLKIMQTETEAGRRLSAAMKTTGIFPEYAVRMVSAGENAGRLEDVLFQLARYYAEQKTMAVKLKNAVIYPIAMLVIIVAVLAVMLTMVLPAFNEVYENLTGSLTASSYAYVRWAYGFCWAALAVMVLVIVGLVLGFVLWNGRRRHIVESILGKIPVCAVILESLGMFRFTAALSTFLASGEMQDTAMAESSKMVSCRPVEERIGRCISRMGEGHGIAQAAFEEKLFEPVYGRMLLAGERSGNLESVLQKLTDLLSGHCSALVDRLVGIVDPLLSGILMLTVGLSLLSVMLPLIGMMNAVG</sequence>
<feature type="transmembrane region" description="Helical" evidence="7">
    <location>
        <begin position="160"/>
        <end position="185"/>
    </location>
</feature>
<evidence type="ECO:0000313" key="10">
    <source>
        <dbReference type="Proteomes" id="UP000236311"/>
    </source>
</evidence>
<evidence type="ECO:0000313" key="9">
    <source>
        <dbReference type="EMBL" id="SOY27355.1"/>
    </source>
</evidence>
<feature type="transmembrane region" description="Helical" evidence="7">
    <location>
        <begin position="114"/>
        <end position="140"/>
    </location>
</feature>
<evidence type="ECO:0000256" key="6">
    <source>
        <dbReference type="ARBA" id="ARBA00023136"/>
    </source>
</evidence>
<name>A0A2K4ZA73_9FIRM</name>
<keyword evidence="10" id="KW-1185">Reference proteome</keyword>
<evidence type="ECO:0000256" key="1">
    <source>
        <dbReference type="ARBA" id="ARBA00004651"/>
    </source>
</evidence>
<dbReference type="Pfam" id="PF00482">
    <property type="entry name" value="T2SSF"/>
    <property type="match status" value="2"/>
</dbReference>
<feature type="domain" description="Type II secretion system protein GspF" evidence="8">
    <location>
        <begin position="14"/>
        <end position="137"/>
    </location>
</feature>
<evidence type="ECO:0000256" key="5">
    <source>
        <dbReference type="ARBA" id="ARBA00022989"/>
    </source>
</evidence>
<evidence type="ECO:0000256" key="4">
    <source>
        <dbReference type="ARBA" id="ARBA00022692"/>
    </source>
</evidence>
<evidence type="ECO:0000256" key="7">
    <source>
        <dbReference type="SAM" id="Phobius"/>
    </source>
</evidence>
<dbReference type="PANTHER" id="PTHR30012:SF0">
    <property type="entry name" value="TYPE II SECRETION SYSTEM PROTEIN F-RELATED"/>
    <property type="match status" value="1"/>
</dbReference>
<comment type="subcellular location">
    <subcellularLocation>
        <location evidence="1">Cell membrane</location>
        <topology evidence="1">Multi-pass membrane protein</topology>
    </subcellularLocation>
</comment>
<dbReference type="OrthoDB" id="1733538at2"/>
<accession>A0A2K4ZA73</accession>
<protein>
    <submittedName>
        <fullName evidence="9">Type II secretion system protein F</fullName>
    </submittedName>
</protein>
<keyword evidence="3" id="KW-1003">Cell membrane</keyword>
<reference evidence="9 10" key="1">
    <citation type="submission" date="2018-01" db="EMBL/GenBank/DDBJ databases">
        <authorList>
            <person name="Gaut B.S."/>
            <person name="Morton B.R."/>
            <person name="Clegg M.T."/>
            <person name="Duvall M.R."/>
        </authorList>
    </citation>
    <scope>NUCLEOTIDE SEQUENCE [LARGE SCALE GENOMIC DNA]</scope>
    <source>
        <strain evidence="9">GP69</strain>
    </source>
</reference>
<keyword evidence="5 7" id="KW-1133">Transmembrane helix</keyword>
<evidence type="ECO:0000256" key="3">
    <source>
        <dbReference type="ARBA" id="ARBA00022475"/>
    </source>
</evidence>
<feature type="transmembrane region" description="Helical" evidence="7">
    <location>
        <begin position="319"/>
        <end position="340"/>
    </location>
</feature>
<dbReference type="InterPro" id="IPR042094">
    <property type="entry name" value="T2SS_GspF_sf"/>
</dbReference>
<keyword evidence="6 7" id="KW-0472">Membrane</keyword>
<proteinExistence type="inferred from homology"/>
<evidence type="ECO:0000256" key="2">
    <source>
        <dbReference type="ARBA" id="ARBA00005745"/>
    </source>
</evidence>
<dbReference type="PRINTS" id="PR00812">
    <property type="entry name" value="BCTERIALGSPF"/>
</dbReference>
<dbReference type="InterPro" id="IPR018076">
    <property type="entry name" value="T2SS_GspF_dom"/>
</dbReference>
<dbReference type="InterPro" id="IPR003004">
    <property type="entry name" value="GspF/PilC"/>
</dbReference>
<evidence type="ECO:0000259" key="8">
    <source>
        <dbReference type="Pfam" id="PF00482"/>
    </source>
</evidence>
<comment type="similarity">
    <text evidence="2">Belongs to the GSP F family.</text>
</comment>
<dbReference type="GO" id="GO:0005886">
    <property type="term" value="C:plasma membrane"/>
    <property type="evidence" value="ECO:0007669"/>
    <property type="project" value="UniProtKB-SubCell"/>
</dbReference>
<dbReference type="PANTHER" id="PTHR30012">
    <property type="entry name" value="GENERAL SECRETION PATHWAY PROTEIN"/>
    <property type="match status" value="1"/>
</dbReference>
<dbReference type="EMBL" id="OFSM01000001">
    <property type="protein sequence ID" value="SOY27355.1"/>
    <property type="molecule type" value="Genomic_DNA"/>
</dbReference>
<dbReference type="Proteomes" id="UP000236311">
    <property type="component" value="Unassembled WGS sequence"/>
</dbReference>
<dbReference type="RefSeq" id="WP_146039929.1">
    <property type="nucleotide sequence ID" value="NZ_JANJZD010000008.1"/>
</dbReference>
<keyword evidence="4 7" id="KW-0812">Transmembrane</keyword>
<dbReference type="AlphaFoldDB" id="A0A2K4ZA73"/>